<keyword evidence="3" id="KW-0732">Signal</keyword>
<dbReference type="STRING" id="796943.HMPREF9625_01699"/>
<reference evidence="4" key="1">
    <citation type="submission" date="2011-08" db="EMBL/GenBank/DDBJ databases">
        <authorList>
            <consortium name="The Broad Institute Genome Sequencing Platform"/>
            <person name="Earl A."/>
            <person name="Ward D."/>
            <person name="Feldgarden M."/>
            <person name="Gevers D."/>
            <person name="Sizova M."/>
            <person name="Hazen A."/>
            <person name="Epstein S."/>
            <person name="Young S.K."/>
            <person name="Zeng Q."/>
            <person name="Gargeya S."/>
            <person name="Fitzgerald M."/>
            <person name="Haas B."/>
            <person name="Abouelleil A."/>
            <person name="Alvarado L."/>
            <person name="Arachchi H.M."/>
            <person name="Berlin A."/>
            <person name="Brown A."/>
            <person name="Chapman S.B."/>
            <person name="Chen Z."/>
            <person name="Dunbar C."/>
            <person name="Freedman E."/>
            <person name="Gearin G."/>
            <person name="Gellesch M."/>
            <person name="Goldberg J."/>
            <person name="Griggs A."/>
            <person name="Gujja S."/>
            <person name="Heiman D."/>
            <person name="Howarth C."/>
            <person name="Larson L."/>
            <person name="Lui A."/>
            <person name="MacDonald P.J.P."/>
            <person name="Montmayeur A."/>
            <person name="Murphy C."/>
            <person name="Neiman D."/>
            <person name="Pearson M."/>
            <person name="Priest M."/>
            <person name="Roberts A."/>
            <person name="Saif S."/>
            <person name="Shea T."/>
            <person name="Shenoy N."/>
            <person name="Sisk P."/>
            <person name="Stolte C."/>
            <person name="Sykes S."/>
            <person name="Wortman J."/>
            <person name="Nusbaum C."/>
            <person name="Birren B."/>
        </authorList>
    </citation>
    <scope>NUCLEOTIDE SEQUENCE</scope>
    <source>
        <strain evidence="4">ACB1</strain>
    </source>
</reference>
<feature type="coiled-coil region" evidence="1">
    <location>
        <begin position="92"/>
        <end position="119"/>
    </location>
</feature>
<dbReference type="Proteomes" id="UP000018461">
    <property type="component" value="Unassembled WGS sequence"/>
</dbReference>
<accession>G9WQR6</accession>
<evidence type="ECO:0000313" key="4">
    <source>
        <dbReference type="EMBL" id="EHL09726.1"/>
    </source>
</evidence>
<name>G9WQR6_9FIRM</name>
<dbReference type="PROSITE" id="PS51257">
    <property type="entry name" value="PROKAR_LIPOPROTEIN"/>
    <property type="match status" value="1"/>
</dbReference>
<evidence type="ECO:0000256" key="3">
    <source>
        <dbReference type="SAM" id="SignalP"/>
    </source>
</evidence>
<organism evidence="4 5">
    <name type="scientific">Oribacterium parvum ACB1</name>
    <dbReference type="NCBI Taxonomy" id="796943"/>
    <lineage>
        <taxon>Bacteria</taxon>
        <taxon>Bacillati</taxon>
        <taxon>Bacillota</taxon>
        <taxon>Clostridia</taxon>
        <taxon>Lachnospirales</taxon>
        <taxon>Lachnospiraceae</taxon>
        <taxon>Oribacterium</taxon>
    </lineage>
</organism>
<sequence>MKGKKNRVLTMFLLLAFILLSCGKTENKATEEQSGRGNAETEKSGEETGEEKKAESAELPGLPHLLIEKNEETHRDSDYHYFYRGGYSKLLLKEEDSAFTALRNALSEYNKEVEKAYEKDFTELVNISSSSEEAKRNIANFTGSTPEVDSNSFIIRSDKSIVSVLQTKSVNYTGNETSYVHSAVNFDSESGKRLAFSDVVLDSETFFTLAENRAKESAGMDTAFPVDFLAKVKEQGENLCWTVNAEGVSVYYDLNSSGQSLKDPMVLTVYFDEAENLFNEKYTKTEEDYVLPLLQRQHLDIDLDGDGKREPVYLKRQEVDGNFYMNMSVVANGRESGIVEGLDGWTYILKKSGKYYLYLFKDEDDGVIFLYRIDLSTVELNPDEHWFVDLSNKEYYWKTVDNVDKQHYIQESFTDAAGFCGGERNDILSTNTVEIDWLIDENAYPKPAGNRYRVTSNRVLRALQDISAQEVDQNGKVLQDGTIPAGSYLLLMYSDNEATMEMRIIDEKYVDTVSGGEYGNSYYLNDFSQFQYDGNCYRIQIERDRESWTTKVNGIDAEELFEGMIYVG</sequence>
<feature type="region of interest" description="Disordered" evidence="2">
    <location>
        <begin position="28"/>
        <end position="64"/>
    </location>
</feature>
<dbReference type="HOGENOM" id="CLU_479689_0_0_9"/>
<gene>
    <name evidence="4" type="ORF">HMPREF9625_01699</name>
</gene>
<evidence type="ECO:0000313" key="5">
    <source>
        <dbReference type="Proteomes" id="UP000018461"/>
    </source>
</evidence>
<evidence type="ECO:0000256" key="2">
    <source>
        <dbReference type="SAM" id="MobiDB-lite"/>
    </source>
</evidence>
<keyword evidence="1" id="KW-0175">Coiled coil</keyword>
<proteinExistence type="predicted"/>
<dbReference type="RefSeq" id="WP_009535538.1">
    <property type="nucleotide sequence ID" value="NZ_KE148312.1"/>
</dbReference>
<feature type="chain" id="PRO_5039175724" description="DUF5050 domain-containing protein" evidence="3">
    <location>
        <begin position="22"/>
        <end position="568"/>
    </location>
</feature>
<reference evidence="4" key="2">
    <citation type="submission" date="2013-03" db="EMBL/GenBank/DDBJ databases">
        <title>The Genome Sequence of Oribacterium sp. ACB1.</title>
        <authorList>
            <consortium name="The Broad Institute Genomics Platform"/>
            <consortium name="The Broad Institute Genome Sequencing Center for Infectious Disease"/>
            <person name="Earl A."/>
            <person name="Ward D."/>
            <person name="Feldgarden M."/>
            <person name="Gevers D."/>
            <person name="Sizova M."/>
            <person name="Hazen A."/>
            <person name="Epstein S."/>
            <person name="Walker B."/>
            <person name="Young S."/>
            <person name="Zeng Q."/>
            <person name="Gargeya S."/>
            <person name="Fitzgerald M."/>
            <person name="Haas B."/>
            <person name="Abouelleil A."/>
            <person name="Allen A.W."/>
            <person name="Alvarado L."/>
            <person name="Arachchi H.M."/>
            <person name="Berlin A.M."/>
            <person name="Chapman S.B."/>
            <person name="Gainer-Dewar J."/>
            <person name="Goldberg J."/>
            <person name="Griggs A."/>
            <person name="Gujja S."/>
            <person name="Hansen M."/>
            <person name="Howarth C."/>
            <person name="Imamovic A."/>
            <person name="Ireland A."/>
            <person name="Larimer J."/>
            <person name="McCowan C."/>
            <person name="Murphy C."/>
            <person name="Pearson M."/>
            <person name="Poon T.W."/>
            <person name="Priest M."/>
            <person name="Roberts A."/>
            <person name="Saif S."/>
            <person name="Shea T."/>
            <person name="Sisk P."/>
            <person name="Sykes S."/>
            <person name="Wortman J."/>
            <person name="Nusbaum C."/>
            <person name="Birren B."/>
        </authorList>
    </citation>
    <scope>NUCLEOTIDE SEQUENCE [LARGE SCALE GENOMIC DNA]</scope>
    <source>
        <strain evidence="4">ACB1</strain>
    </source>
</reference>
<dbReference type="PATRIC" id="fig|796943.3.peg.2171"/>
<evidence type="ECO:0000256" key="1">
    <source>
        <dbReference type="SAM" id="Coils"/>
    </source>
</evidence>
<feature type="compositionally biased region" description="Basic and acidic residues" evidence="2">
    <location>
        <begin position="28"/>
        <end position="56"/>
    </location>
</feature>
<keyword evidence="5" id="KW-1185">Reference proteome</keyword>
<dbReference type="AlphaFoldDB" id="G9WQR6"/>
<feature type="signal peptide" evidence="3">
    <location>
        <begin position="1"/>
        <end position="21"/>
    </location>
</feature>
<protein>
    <recommendedName>
        <fullName evidence="6">DUF5050 domain-containing protein</fullName>
    </recommendedName>
</protein>
<evidence type="ECO:0008006" key="6">
    <source>
        <dbReference type="Google" id="ProtNLM"/>
    </source>
</evidence>
<dbReference type="EMBL" id="AFZC02000002">
    <property type="protein sequence ID" value="EHL09726.1"/>
    <property type="molecule type" value="Genomic_DNA"/>
</dbReference>
<comment type="caution">
    <text evidence="4">The sequence shown here is derived from an EMBL/GenBank/DDBJ whole genome shotgun (WGS) entry which is preliminary data.</text>
</comment>